<feature type="domain" description="5'-Nucleotidase C-terminal" evidence="7">
    <location>
        <begin position="410"/>
        <end position="551"/>
    </location>
</feature>
<dbReference type="InterPro" id="IPR008334">
    <property type="entry name" value="5'-Nucleotdase_C"/>
</dbReference>
<dbReference type="GO" id="GO:0008253">
    <property type="term" value="F:5'-nucleotidase activity"/>
    <property type="evidence" value="ECO:0007669"/>
    <property type="project" value="InterPro"/>
</dbReference>
<evidence type="ECO:0000259" key="6">
    <source>
        <dbReference type="Pfam" id="PF00149"/>
    </source>
</evidence>
<keyword evidence="2" id="KW-0479">Metal-binding</keyword>
<dbReference type="InterPro" id="IPR036907">
    <property type="entry name" value="5'-Nucleotdase_C_sf"/>
</dbReference>
<dbReference type="PROSITE" id="PS51257">
    <property type="entry name" value="PROKAR_LIPOPROTEIN"/>
    <property type="match status" value="1"/>
</dbReference>
<dbReference type="PROSITE" id="PS00786">
    <property type="entry name" value="5_NUCLEOTIDASE_2"/>
    <property type="match status" value="1"/>
</dbReference>
<dbReference type="PANTHER" id="PTHR11575:SF46">
    <property type="entry name" value="PROTEIN USHA"/>
    <property type="match status" value="1"/>
</dbReference>
<feature type="domain" description="Calcineurin-like phosphoesterase" evidence="6">
    <location>
        <begin position="35"/>
        <end position="250"/>
    </location>
</feature>
<dbReference type="CDD" id="cd07409">
    <property type="entry name" value="MPP_CD73_N"/>
    <property type="match status" value="1"/>
</dbReference>
<dbReference type="GO" id="GO:0000166">
    <property type="term" value="F:nucleotide binding"/>
    <property type="evidence" value="ECO:0007669"/>
    <property type="project" value="UniProtKB-KW"/>
</dbReference>
<evidence type="ECO:0000256" key="2">
    <source>
        <dbReference type="ARBA" id="ARBA00022723"/>
    </source>
</evidence>
<evidence type="ECO:0000256" key="3">
    <source>
        <dbReference type="ARBA" id="ARBA00022729"/>
    </source>
</evidence>
<dbReference type="Proteomes" id="UP000001202">
    <property type="component" value="Chromosome"/>
</dbReference>
<evidence type="ECO:0000313" key="9">
    <source>
        <dbReference type="Proteomes" id="UP000001202"/>
    </source>
</evidence>
<dbReference type="KEGG" id="tpp:TPASS_0104"/>
<keyword evidence="3" id="KW-0732">Signal</keyword>
<evidence type="ECO:0000313" key="8">
    <source>
        <dbReference type="EMBL" id="ACD70531.1"/>
    </source>
</evidence>
<organism evidence="8 9">
    <name type="scientific">Treponema pallidum subsp. pallidum (strain SS14)</name>
    <dbReference type="NCBI Taxonomy" id="455434"/>
    <lineage>
        <taxon>Bacteria</taxon>
        <taxon>Pseudomonadati</taxon>
        <taxon>Spirochaetota</taxon>
        <taxon>Spirochaetia</taxon>
        <taxon>Spirochaetales</taxon>
        <taxon>Treponemataceae</taxon>
        <taxon>Treponema</taxon>
    </lineage>
</organism>
<dbReference type="InterPro" id="IPR029052">
    <property type="entry name" value="Metallo-depent_PP-like"/>
</dbReference>
<dbReference type="GO" id="GO:0046872">
    <property type="term" value="F:metal ion binding"/>
    <property type="evidence" value="ECO:0007669"/>
    <property type="project" value="UniProtKB-KW"/>
</dbReference>
<dbReference type="Pfam" id="PF00149">
    <property type="entry name" value="Metallophos"/>
    <property type="match status" value="1"/>
</dbReference>
<dbReference type="SUPFAM" id="SSF55816">
    <property type="entry name" value="5'-nucleotidase (syn. UDP-sugar hydrolase), C-terminal domain"/>
    <property type="match status" value="1"/>
</dbReference>
<dbReference type="Pfam" id="PF02872">
    <property type="entry name" value="5_nucleotid_C"/>
    <property type="match status" value="1"/>
</dbReference>
<dbReference type="PROSITE" id="PS00785">
    <property type="entry name" value="5_NUCLEOTIDASE_1"/>
    <property type="match status" value="1"/>
</dbReference>
<dbReference type="PANTHER" id="PTHR11575">
    <property type="entry name" value="5'-NUCLEOTIDASE-RELATED"/>
    <property type="match status" value="1"/>
</dbReference>
<dbReference type="InterPro" id="IPR006146">
    <property type="entry name" value="5'-Nucleotdase_CS"/>
</dbReference>
<dbReference type="Gene3D" id="3.90.780.10">
    <property type="entry name" value="5'-Nucleotidase, C-terminal domain"/>
    <property type="match status" value="1"/>
</dbReference>
<dbReference type="SUPFAM" id="SSF56300">
    <property type="entry name" value="Metallo-dependent phosphatases"/>
    <property type="match status" value="1"/>
</dbReference>
<comment type="similarity">
    <text evidence="1 5">Belongs to the 5'-nucleotidase family.</text>
</comment>
<dbReference type="GeneID" id="93875898"/>
<reference evidence="8 9" key="1">
    <citation type="journal article" date="2008" name="BMC Microbiol.">
        <title>Complete genome sequence of Treponema pallidum ssp. pallidum strain SS14 determined with oligonucleotide arrays.</title>
        <authorList>
            <person name="Matejkova P."/>
            <person name="Strouhal M."/>
            <person name="Smajs D."/>
            <person name="Norris S.J."/>
            <person name="Palzkill T."/>
            <person name="Petrosino J.F."/>
            <person name="Sodergren E."/>
            <person name="Norton J.E."/>
            <person name="Singh J."/>
            <person name="Richmond T.A."/>
            <person name="Molla M.N."/>
            <person name="Albert T.J."/>
            <person name="Weinstock G.M."/>
        </authorList>
    </citation>
    <scope>NUCLEOTIDE SEQUENCE [LARGE SCALE GENOMIC DNA]</scope>
    <source>
        <strain evidence="8 9">SS14</strain>
    </source>
</reference>
<dbReference type="InterPro" id="IPR006420">
    <property type="entry name" value="NadN"/>
</dbReference>
<dbReference type="RefSeq" id="WP_010881553.1">
    <property type="nucleotide sequence ID" value="NC_010741.1"/>
</dbReference>
<proteinExistence type="inferred from homology"/>
<dbReference type="GO" id="GO:0008768">
    <property type="term" value="F:UDP-sugar diphosphatase activity"/>
    <property type="evidence" value="ECO:0007669"/>
    <property type="project" value="TreeGrafter"/>
</dbReference>
<dbReference type="EMBL" id="CP000805">
    <property type="protein sequence ID" value="ACD70531.1"/>
    <property type="molecule type" value="Genomic_DNA"/>
</dbReference>
<dbReference type="NCBIfam" id="TIGR01530">
    <property type="entry name" value="nadN"/>
    <property type="match status" value="1"/>
</dbReference>
<dbReference type="PRINTS" id="PR01607">
    <property type="entry name" value="APYRASEFAMLY"/>
</dbReference>
<dbReference type="SMR" id="A0A0H3BJS5"/>
<dbReference type="GO" id="GO:0030288">
    <property type="term" value="C:outer membrane-bounded periplasmic space"/>
    <property type="evidence" value="ECO:0007669"/>
    <property type="project" value="TreeGrafter"/>
</dbReference>
<gene>
    <name evidence="8" type="primary">ushA</name>
    <name evidence="8" type="ordered locus">TPASS_0104</name>
</gene>
<protein>
    <submittedName>
        <fullName evidence="8">5'-nucleotidase</fullName>
    </submittedName>
</protein>
<name>A0A0H3BJS5_TREPS</name>
<dbReference type="PATRIC" id="fig|455434.6.peg.106"/>
<dbReference type="Gene3D" id="3.60.21.10">
    <property type="match status" value="1"/>
</dbReference>
<dbReference type="InterPro" id="IPR004843">
    <property type="entry name" value="Calcineurin-like_PHP"/>
</dbReference>
<evidence type="ECO:0000256" key="1">
    <source>
        <dbReference type="ARBA" id="ARBA00006654"/>
    </source>
</evidence>
<dbReference type="AlphaFoldDB" id="A0A0H3BJS5"/>
<dbReference type="GO" id="GO:0009166">
    <property type="term" value="P:nucleotide catabolic process"/>
    <property type="evidence" value="ECO:0007669"/>
    <property type="project" value="InterPro"/>
</dbReference>
<dbReference type="InterPro" id="IPR006179">
    <property type="entry name" value="5_nucleotidase/apyrase"/>
</dbReference>
<sequence>MKRFIPHRVIHAVCIGLALVGCRKLDSRAGDFELTIIHINDHHSHLEPEPLELAVAGERLRAAVGGYAALVHEIQRLRAESKNALVLHAGDALIGTLYSTLFRGRADAVLMNHAGFDFFTLGNHEFDNGNEGLKEFLHYLEVPVLSANVVPNAASTLHGLWKPSAIVERAGERIGVIGLDTVKKTVESSSPGKDINFIDEIEAVRRATVEMQQQGVNKIILLSHAGFEKNCEIAQNISGIDVIVSGDTHYLLGDESLGRLGLPVVGEYPRKIMSPAGEPVYVVEAWEYGKCLGELNVVFDRTGVITSAVGMPRFLLHTNTLQKKGADRKNYPLEEAEREALLVALRMTPEIIFAQENDQIISVLEEFKKEKEALGAQAIGVITGASMRGGSVHRVPDAQNPQGSVATRFVAETMLSDIQSFGAGKVDCVIQNAGGARSNIQPGEITYNDAYTLLPFSNTLVLVDVSGAELKQIIEDALQFALGDGSTGAFPYGAGVRYEARQEPDEHGKRVIKLEVQKKDGAWVPVDERAPYRLGVNSYIARGKDGYKTLGEIVSTRGAEDTYLRDAESLIKFLRAHKNFRAYTDSNVIFRLK</sequence>
<evidence type="ECO:0000256" key="5">
    <source>
        <dbReference type="RuleBase" id="RU362119"/>
    </source>
</evidence>
<evidence type="ECO:0000256" key="4">
    <source>
        <dbReference type="ARBA" id="ARBA00022741"/>
    </source>
</evidence>
<keyword evidence="4 5" id="KW-0547">Nucleotide-binding</keyword>
<accession>A0A0H3BJS5</accession>
<evidence type="ECO:0000259" key="7">
    <source>
        <dbReference type="Pfam" id="PF02872"/>
    </source>
</evidence>
<keyword evidence="5" id="KW-0378">Hydrolase</keyword>